<evidence type="ECO:0000259" key="13">
    <source>
        <dbReference type="Pfam" id="PF09248"/>
    </source>
</evidence>
<dbReference type="GO" id="GO:0005886">
    <property type="term" value="C:plasma membrane"/>
    <property type="evidence" value="ECO:0007669"/>
    <property type="project" value="TreeGrafter"/>
</dbReference>
<dbReference type="InterPro" id="IPR036460">
    <property type="entry name" value="Cu_amine_oxidase_C_sf"/>
</dbReference>
<dbReference type="Gene3D" id="2.70.98.20">
    <property type="entry name" value="Copper amine oxidase, catalytic domain"/>
    <property type="match status" value="1"/>
</dbReference>
<reference evidence="15" key="1">
    <citation type="journal article" date="2020" name="Stud. Mycol.">
        <title>101 Dothideomycetes genomes: A test case for predicting lifestyles and emergence of pathogens.</title>
        <authorList>
            <person name="Haridas S."/>
            <person name="Albert R."/>
            <person name="Binder M."/>
            <person name="Bloem J."/>
            <person name="LaButti K."/>
            <person name="Salamov A."/>
            <person name="Andreopoulos B."/>
            <person name="Baker S."/>
            <person name="Barry K."/>
            <person name="Bills G."/>
            <person name="Bluhm B."/>
            <person name="Cannon C."/>
            <person name="Castanera R."/>
            <person name="Culley D."/>
            <person name="Daum C."/>
            <person name="Ezra D."/>
            <person name="Gonzalez J."/>
            <person name="Henrissat B."/>
            <person name="Kuo A."/>
            <person name="Liang C."/>
            <person name="Lipzen A."/>
            <person name="Lutzoni F."/>
            <person name="Magnuson J."/>
            <person name="Mondo S."/>
            <person name="Nolan M."/>
            <person name="Ohm R."/>
            <person name="Pangilinan J."/>
            <person name="Park H.-J."/>
            <person name="Ramirez L."/>
            <person name="Alfaro M."/>
            <person name="Sun H."/>
            <person name="Tritt A."/>
            <person name="Yoshinaga Y."/>
            <person name="Zwiers L.-H."/>
            <person name="Turgeon B."/>
            <person name="Goodwin S."/>
            <person name="Spatafora J."/>
            <person name="Crous P."/>
            <person name="Grigoriev I."/>
        </authorList>
    </citation>
    <scope>NUCLEOTIDE SEQUENCE [LARGE SCALE GENOMIC DNA]</scope>
    <source>
        <strain evidence="15">CBS 304.66</strain>
    </source>
</reference>
<comment type="cofactor">
    <cofactor evidence="1">
        <name>Cu cation</name>
        <dbReference type="ChEBI" id="CHEBI:23378"/>
    </cofactor>
</comment>
<evidence type="ECO:0000313" key="14">
    <source>
        <dbReference type="EMBL" id="KAF2269570.1"/>
    </source>
</evidence>
<keyword evidence="15" id="KW-1185">Reference proteome</keyword>
<feature type="region of interest" description="Disordered" evidence="10">
    <location>
        <begin position="258"/>
        <end position="290"/>
    </location>
</feature>
<feature type="chain" id="PRO_5040105401" description="Amine oxidase" evidence="11">
    <location>
        <begin position="20"/>
        <end position="730"/>
    </location>
</feature>
<dbReference type="OrthoDB" id="3341590at2759"/>
<dbReference type="EMBL" id="ML986582">
    <property type="protein sequence ID" value="KAF2269570.1"/>
    <property type="molecule type" value="Genomic_DNA"/>
</dbReference>
<evidence type="ECO:0000313" key="15">
    <source>
        <dbReference type="Proteomes" id="UP000800093"/>
    </source>
</evidence>
<comment type="caution">
    <text evidence="14">The sequence shown here is derived from an EMBL/GenBank/DDBJ whole genome shotgun (WGS) entry which is preliminary data.</text>
</comment>
<evidence type="ECO:0000256" key="7">
    <source>
        <dbReference type="PIRSR" id="PIRSR600269-50"/>
    </source>
</evidence>
<dbReference type="PANTHER" id="PTHR10638:SF20">
    <property type="entry name" value="AMINE OXIDASE"/>
    <property type="match status" value="1"/>
</dbReference>
<keyword evidence="5 9" id="KW-0560">Oxidoreductase</keyword>
<evidence type="ECO:0000256" key="9">
    <source>
        <dbReference type="RuleBase" id="RU000672"/>
    </source>
</evidence>
<keyword evidence="11" id="KW-0732">Signal</keyword>
<evidence type="ECO:0000256" key="5">
    <source>
        <dbReference type="ARBA" id="ARBA00023002"/>
    </source>
</evidence>
<keyword evidence="6 9" id="KW-0186">Copper</keyword>
<evidence type="ECO:0000256" key="2">
    <source>
        <dbReference type="ARBA" id="ARBA00007983"/>
    </source>
</evidence>
<evidence type="ECO:0000256" key="3">
    <source>
        <dbReference type="ARBA" id="ARBA00022723"/>
    </source>
</evidence>
<name>A0A9P4NAH5_9PLEO</name>
<sequence>MKALPIIVTLTILVNHTTAQCSDSQPIVRAPHQNPWAALSIKESTSVAKHVEQSLNLTGNRDKPESGFLSQVYALQPNKSKVLPFLNGSGDAPARYARATVVHFSASESYWQEYMIGPLPITDSTPVKPLAYPFNKARPGRTEVPRVFSTGEVGQFQTILGEEIEDITREIWNTTFAEGLSFRLGTPLWEENGHLISWASITGSRVSKISSETLLPYGVFTRIDFTSNNWEEWAATGWFTGGRFYSSTDDFREAVFSDGFKKPQPNVDGPWTSTDKQGEAPPLDKLPPPVPASQGQKRFWLDKEQNYVSWMDFSFYFSFSMDIGLSLYNIQYKNKRLIYELSLQEAFTHYTGSEPFASQTTFWDTGSGMGLSSFPLVKGYDCPSYATYLGATFSMNDNTMTRDDAICIFEHDAGYPIRRHGSFPQYTSVAKNIIFTVRTISTVGNYDYLIDYNFFYDGAIEVSVRLSGYISAEYWDGNEEYGFHIHDYLSGSLHDHVLTFKADFDILGEKNSVQKVKLEPVTAEYPWSPGNPRNTMRAIRSFVTNEDDASIKWADNDNSLYAIVNKDSPNRFGEFPGYRIKRSAITSHLTFPNSSNAGKAANFALHDLYITKQKDTEPRAADPSNGLQPEDPLVDFAKFLDGESIEQEDLVVWFNLGTHHMPHTGDLPNTMFTSAHSAMRFEPLNYLPNDPSIAVSQQVRVDYNEEGGVENVERFGGRHWGNCNVYLDNI</sequence>
<dbReference type="FunFam" id="2.70.98.20:FF:000002">
    <property type="entry name" value="Amine oxidase"/>
    <property type="match status" value="1"/>
</dbReference>
<evidence type="ECO:0000256" key="6">
    <source>
        <dbReference type="ARBA" id="ARBA00023008"/>
    </source>
</evidence>
<proteinExistence type="inferred from homology"/>
<keyword evidence="3 9" id="KW-0479">Metal-binding</keyword>
<dbReference type="Pfam" id="PF01179">
    <property type="entry name" value="Cu_amine_oxid"/>
    <property type="match status" value="1"/>
</dbReference>
<feature type="domain" description="Copper amine oxidase catalytic" evidence="12">
    <location>
        <begin position="295"/>
        <end position="693"/>
    </location>
</feature>
<evidence type="ECO:0000256" key="11">
    <source>
        <dbReference type="SAM" id="SignalP"/>
    </source>
</evidence>
<dbReference type="EC" id="1.4.3.-" evidence="9"/>
<evidence type="ECO:0000256" key="10">
    <source>
        <dbReference type="SAM" id="MobiDB-lite"/>
    </source>
</evidence>
<evidence type="ECO:0000259" key="12">
    <source>
        <dbReference type="Pfam" id="PF01179"/>
    </source>
</evidence>
<evidence type="ECO:0000256" key="1">
    <source>
        <dbReference type="ARBA" id="ARBA00001935"/>
    </source>
</evidence>
<dbReference type="PRINTS" id="PR00766">
    <property type="entry name" value="CUDAOXIDASE"/>
</dbReference>
<dbReference type="GO" id="GO:0008131">
    <property type="term" value="F:primary methylamine oxidase activity"/>
    <property type="evidence" value="ECO:0007669"/>
    <property type="project" value="InterPro"/>
</dbReference>
<dbReference type="GO" id="GO:0048038">
    <property type="term" value="F:quinone binding"/>
    <property type="evidence" value="ECO:0007669"/>
    <property type="project" value="InterPro"/>
</dbReference>
<organism evidence="14 15">
    <name type="scientific">Lojkania enalia</name>
    <dbReference type="NCBI Taxonomy" id="147567"/>
    <lineage>
        <taxon>Eukaryota</taxon>
        <taxon>Fungi</taxon>
        <taxon>Dikarya</taxon>
        <taxon>Ascomycota</taxon>
        <taxon>Pezizomycotina</taxon>
        <taxon>Dothideomycetes</taxon>
        <taxon>Pleosporomycetidae</taxon>
        <taxon>Pleosporales</taxon>
        <taxon>Pleosporales incertae sedis</taxon>
        <taxon>Lojkania</taxon>
    </lineage>
</organism>
<evidence type="ECO:0000256" key="4">
    <source>
        <dbReference type="ARBA" id="ARBA00022772"/>
    </source>
</evidence>
<keyword evidence="4 7" id="KW-0801">TPQ</keyword>
<dbReference type="Gene3D" id="3.10.450.40">
    <property type="match status" value="2"/>
</dbReference>
<feature type="modified residue" description="2',4',5'-topaquinone" evidence="8">
    <location>
        <position position="446"/>
    </location>
</feature>
<comment type="cofactor">
    <cofactor evidence="9">
        <name>Cu cation</name>
        <dbReference type="ChEBI" id="CHEBI:23378"/>
    </cofactor>
    <text evidence="9">Contains 1 topaquinone per subunit.</text>
</comment>
<dbReference type="AlphaFoldDB" id="A0A9P4NAH5"/>
<protein>
    <recommendedName>
        <fullName evidence="9">Amine oxidase</fullName>
        <ecNumber evidence="9">1.4.3.-</ecNumber>
    </recommendedName>
</protein>
<comment type="PTM">
    <text evidence="8 9">Topaquinone (TPQ) is generated by copper-dependent autoxidation of a specific tyrosyl residue.</text>
</comment>
<gene>
    <name evidence="14" type="ORF">CC78DRAFT_575130</name>
</gene>
<dbReference type="InterPro" id="IPR015328">
    <property type="entry name" value="DUF1965"/>
</dbReference>
<dbReference type="PANTHER" id="PTHR10638">
    <property type="entry name" value="COPPER AMINE OXIDASE"/>
    <property type="match status" value="1"/>
</dbReference>
<feature type="active site" description="Proton acceptor" evidence="7">
    <location>
        <position position="364"/>
    </location>
</feature>
<dbReference type="InterPro" id="IPR015798">
    <property type="entry name" value="Cu_amine_oxidase_C"/>
</dbReference>
<feature type="domain" description="DUF1965" evidence="13">
    <location>
        <begin position="211"/>
        <end position="279"/>
    </location>
</feature>
<dbReference type="GO" id="GO:0005507">
    <property type="term" value="F:copper ion binding"/>
    <property type="evidence" value="ECO:0007669"/>
    <property type="project" value="InterPro"/>
</dbReference>
<dbReference type="SUPFAM" id="SSF49998">
    <property type="entry name" value="Amine oxidase catalytic domain"/>
    <property type="match status" value="1"/>
</dbReference>
<feature type="active site" description="Schiff-base intermediate with substrate; via topaquinone" evidence="7">
    <location>
        <position position="446"/>
    </location>
</feature>
<dbReference type="InterPro" id="IPR016182">
    <property type="entry name" value="Cu_amine_oxidase_N-reg"/>
</dbReference>
<dbReference type="Proteomes" id="UP000800093">
    <property type="component" value="Unassembled WGS sequence"/>
</dbReference>
<accession>A0A9P4NAH5</accession>
<dbReference type="GO" id="GO:0009308">
    <property type="term" value="P:amine metabolic process"/>
    <property type="evidence" value="ECO:0007669"/>
    <property type="project" value="UniProtKB-UniRule"/>
</dbReference>
<feature type="signal peptide" evidence="11">
    <location>
        <begin position="1"/>
        <end position="19"/>
    </location>
</feature>
<comment type="similarity">
    <text evidence="2 9">Belongs to the copper/topaquinone oxidase family.</text>
</comment>
<dbReference type="InterPro" id="IPR000269">
    <property type="entry name" value="Cu_amine_oxidase"/>
</dbReference>
<dbReference type="SUPFAM" id="SSF54416">
    <property type="entry name" value="Amine oxidase N-terminal region"/>
    <property type="match status" value="2"/>
</dbReference>
<evidence type="ECO:0000256" key="8">
    <source>
        <dbReference type="PIRSR" id="PIRSR600269-51"/>
    </source>
</evidence>
<dbReference type="Pfam" id="PF09248">
    <property type="entry name" value="DUF1965"/>
    <property type="match status" value="1"/>
</dbReference>